<dbReference type="Proteomes" id="UP000055136">
    <property type="component" value="Chromosome"/>
</dbReference>
<dbReference type="EMBL" id="CP013099">
    <property type="protein sequence ID" value="ALP54291.1"/>
    <property type="molecule type" value="Genomic_DNA"/>
</dbReference>
<reference evidence="1" key="1">
    <citation type="submission" date="2015-10" db="EMBL/GenBank/DDBJ databases">
        <title>Description of Candidatus Tenderia electrophaga gen. nov, sp. nov., an Uncultivated Electroautotroph from a Biocathode Enrichment.</title>
        <authorList>
            <person name="Eddie B.J."/>
            <person name="Malanoski A.P."/>
            <person name="Wang Z."/>
            <person name="Hall R.J."/>
            <person name="Oh S.D."/>
            <person name="Heiner C."/>
            <person name="Lin B."/>
            <person name="Strycharz-Glaven S.M."/>
        </authorList>
    </citation>
    <scope>NUCLEOTIDE SEQUENCE [LARGE SCALE GENOMIC DNA]</scope>
    <source>
        <strain evidence="1">NRL1</strain>
    </source>
</reference>
<evidence type="ECO:0000313" key="2">
    <source>
        <dbReference type="Proteomes" id="UP000055136"/>
    </source>
</evidence>
<name>A0A0S2TGN9_9GAMM</name>
<dbReference type="STRING" id="1748243.Tel_14690"/>
<dbReference type="SUPFAM" id="SSF51197">
    <property type="entry name" value="Clavaminate synthase-like"/>
    <property type="match status" value="1"/>
</dbReference>
<evidence type="ECO:0000313" key="1">
    <source>
        <dbReference type="EMBL" id="ALP54291.1"/>
    </source>
</evidence>
<protein>
    <submittedName>
        <fullName evidence="1">Uncharacterized protein</fullName>
    </submittedName>
</protein>
<dbReference type="AlphaFoldDB" id="A0A0S2TGN9"/>
<gene>
    <name evidence="1" type="ORF">Tel_14690</name>
</gene>
<keyword evidence="2" id="KW-1185">Reference proteome</keyword>
<proteinExistence type="predicted"/>
<accession>A0A0S2TGN9</accession>
<sequence>MRMQQSHVTYLAGPGTSADQATLMAQQQGLNPPMLLKRRGTALGWIAAGHAAPAIDAHEAAAAWADAGAYVLPGFVRAQLDSQQGHIEASLRLFERVAAGAEVAELFEQPPYRERTAAQFEMLAACQDEGDDQEIETIEYDAVAGDEVVAENLWCKASWLSFEEDDASLRFRFSFGMVGYEDVAADPVRQDYAARLTEALFPESAIISANPALEAFMGRVLGTTQLAYVERIIYFNAPNGGAQFHQDIERGHLGVVFAQLHGRTAWLACAKTQLMDEIQAFINQPRHQAVLDRLLPDDAVRRQLNDTANHREQLNRGLDERDHEALELLLNRCPEFCRQLMDKGYGYILHPGDIILLPQQDLNACAWHTVFCLDDFPGESLSFAVRSTA</sequence>
<dbReference type="KEGG" id="tee:Tel_14690"/>
<organism evidence="1 2">
    <name type="scientific">Candidatus Tenderia electrophaga</name>
    <dbReference type="NCBI Taxonomy" id="1748243"/>
    <lineage>
        <taxon>Bacteria</taxon>
        <taxon>Pseudomonadati</taxon>
        <taxon>Pseudomonadota</taxon>
        <taxon>Gammaproteobacteria</taxon>
        <taxon>Candidatus Tenderiales</taxon>
        <taxon>Candidatus Tenderiaceae</taxon>
        <taxon>Candidatus Tenderia</taxon>
    </lineage>
</organism>